<organism evidence="2 3">
    <name type="scientific">Myriangium duriaei CBS 260.36</name>
    <dbReference type="NCBI Taxonomy" id="1168546"/>
    <lineage>
        <taxon>Eukaryota</taxon>
        <taxon>Fungi</taxon>
        <taxon>Dikarya</taxon>
        <taxon>Ascomycota</taxon>
        <taxon>Pezizomycotina</taxon>
        <taxon>Dothideomycetes</taxon>
        <taxon>Dothideomycetidae</taxon>
        <taxon>Myriangiales</taxon>
        <taxon>Myriangiaceae</taxon>
        <taxon>Myriangium</taxon>
    </lineage>
</organism>
<dbReference type="EMBL" id="ML996082">
    <property type="protein sequence ID" value="KAF2156113.1"/>
    <property type="molecule type" value="Genomic_DNA"/>
</dbReference>
<name>A0A9P4J661_9PEZI</name>
<protein>
    <submittedName>
        <fullName evidence="2">Uncharacterized protein</fullName>
    </submittedName>
</protein>
<sequence>MVRRPAAFNRRDSSALVALYSPISAPGRPLGPPRVRAVPWRGSLVLLCSPHCELPPKKIARASRKRANASTGTHWLWHSGTGTGTTTSIHPPTLSGGRDSKQLARSLPSTSVAVLRTTNFTVRLVDPPCVSCRQRCCHSARLAEYAGLRHQIQLFHSHLSPTDRS</sequence>
<evidence type="ECO:0000313" key="3">
    <source>
        <dbReference type="Proteomes" id="UP000799439"/>
    </source>
</evidence>
<feature type="compositionally biased region" description="Low complexity" evidence="1">
    <location>
        <begin position="74"/>
        <end position="94"/>
    </location>
</feature>
<proteinExistence type="predicted"/>
<comment type="caution">
    <text evidence="2">The sequence shown here is derived from an EMBL/GenBank/DDBJ whole genome shotgun (WGS) entry which is preliminary data.</text>
</comment>
<reference evidence="2" key="1">
    <citation type="journal article" date="2020" name="Stud. Mycol.">
        <title>101 Dothideomycetes genomes: a test case for predicting lifestyles and emergence of pathogens.</title>
        <authorList>
            <person name="Haridas S."/>
            <person name="Albert R."/>
            <person name="Binder M."/>
            <person name="Bloem J."/>
            <person name="Labutti K."/>
            <person name="Salamov A."/>
            <person name="Andreopoulos B."/>
            <person name="Baker S."/>
            <person name="Barry K."/>
            <person name="Bills G."/>
            <person name="Bluhm B."/>
            <person name="Cannon C."/>
            <person name="Castanera R."/>
            <person name="Culley D."/>
            <person name="Daum C."/>
            <person name="Ezra D."/>
            <person name="Gonzalez J."/>
            <person name="Henrissat B."/>
            <person name="Kuo A."/>
            <person name="Liang C."/>
            <person name="Lipzen A."/>
            <person name="Lutzoni F."/>
            <person name="Magnuson J."/>
            <person name="Mondo S."/>
            <person name="Nolan M."/>
            <person name="Ohm R."/>
            <person name="Pangilinan J."/>
            <person name="Park H.-J."/>
            <person name="Ramirez L."/>
            <person name="Alfaro M."/>
            <person name="Sun H."/>
            <person name="Tritt A."/>
            <person name="Yoshinaga Y."/>
            <person name="Zwiers L.-H."/>
            <person name="Turgeon B."/>
            <person name="Goodwin S."/>
            <person name="Spatafora J."/>
            <person name="Crous P."/>
            <person name="Grigoriev I."/>
        </authorList>
    </citation>
    <scope>NUCLEOTIDE SEQUENCE</scope>
    <source>
        <strain evidence="2">CBS 260.36</strain>
    </source>
</reference>
<accession>A0A9P4J661</accession>
<gene>
    <name evidence="2" type="ORF">K461DRAFT_90010</name>
</gene>
<feature type="region of interest" description="Disordered" evidence="1">
    <location>
        <begin position="74"/>
        <end position="105"/>
    </location>
</feature>
<evidence type="ECO:0000256" key="1">
    <source>
        <dbReference type="SAM" id="MobiDB-lite"/>
    </source>
</evidence>
<dbReference type="AlphaFoldDB" id="A0A9P4J661"/>
<dbReference type="Proteomes" id="UP000799439">
    <property type="component" value="Unassembled WGS sequence"/>
</dbReference>
<keyword evidence="3" id="KW-1185">Reference proteome</keyword>
<evidence type="ECO:0000313" key="2">
    <source>
        <dbReference type="EMBL" id="KAF2156113.1"/>
    </source>
</evidence>